<dbReference type="EMBL" id="QSFT01000015">
    <property type="protein sequence ID" value="RHA75574.1"/>
    <property type="molecule type" value="Genomic_DNA"/>
</dbReference>
<proteinExistence type="predicted"/>
<dbReference type="Proteomes" id="UP000283855">
    <property type="component" value="Unassembled WGS sequence"/>
</dbReference>
<comment type="caution">
    <text evidence="1">The sequence shown here is derived from an EMBL/GenBank/DDBJ whole genome shotgun (WGS) entry which is preliminary data.</text>
</comment>
<keyword evidence="1" id="KW-0378">Hydrolase</keyword>
<gene>
    <name evidence="1" type="ORF">DW921_08405</name>
</gene>
<evidence type="ECO:0000313" key="1">
    <source>
        <dbReference type="EMBL" id="RHA75574.1"/>
    </source>
</evidence>
<protein>
    <submittedName>
        <fullName evidence="1">Acyloxyacyl hydrolase</fullName>
    </submittedName>
</protein>
<dbReference type="AlphaFoldDB" id="A0A413SZR7"/>
<dbReference type="Gene3D" id="2.40.160.20">
    <property type="match status" value="1"/>
</dbReference>
<reference evidence="1 2" key="1">
    <citation type="submission" date="2018-08" db="EMBL/GenBank/DDBJ databases">
        <title>A genome reference for cultivated species of the human gut microbiota.</title>
        <authorList>
            <person name="Zou Y."/>
            <person name="Xue W."/>
            <person name="Luo G."/>
        </authorList>
    </citation>
    <scope>NUCLEOTIDE SEQUENCE [LARGE SCALE GENOMIC DNA]</scope>
    <source>
        <strain evidence="1 2">AM42-38</strain>
    </source>
</reference>
<dbReference type="RefSeq" id="WP_008143603.1">
    <property type="nucleotide sequence ID" value="NZ_CABJGD010000015.1"/>
</dbReference>
<sequence length="415" mass="46649">MGSNKSWLAILLGTAYALFSPSAIFAQQTETDSTRLRLPDSFPIVQRIGIDLRPTYIAPTHEFLRGTNNKQHALRKAFSAHLKWAFQFHPFSETGSIYPHTYQGIGLSYNSFESAQEIGSPTALYVFQGSRIARLGRNLSLNYEWNFGAAFGWNPYDPYDNVNNRVIGSKVNAYLNVGFFVDWKLSPHWSMNAGADLTHYSNGNTKFPNSGLNLIGGRIGLVYTPNPVIPETVAGQSATIPMSGFREHISYDVVVYGAWKRKGVFIDGQGYLAPGTFAVAGFNFNPMYNFSHRLKAGLSLDFQYDESANIEQWIATPETPDDLKFYRPPFRQQAGLGLSVRGEYVMPIFAINLGIGGNFIRRGKDLKGLYQILALKCSLTRNVFLHVGYQLRDFHTPNNLMLGLGYRFHNLRRTH</sequence>
<dbReference type="InterPro" id="IPR018550">
    <property type="entry name" value="Lipid-A_deacylase-rel"/>
</dbReference>
<evidence type="ECO:0000313" key="2">
    <source>
        <dbReference type="Proteomes" id="UP000283855"/>
    </source>
</evidence>
<accession>A0A413SZR7</accession>
<organism evidence="1 2">
    <name type="scientific">Phocaeicola coprophilus</name>
    <dbReference type="NCBI Taxonomy" id="387090"/>
    <lineage>
        <taxon>Bacteria</taxon>
        <taxon>Pseudomonadati</taxon>
        <taxon>Bacteroidota</taxon>
        <taxon>Bacteroidia</taxon>
        <taxon>Bacteroidales</taxon>
        <taxon>Bacteroidaceae</taxon>
        <taxon>Phocaeicola</taxon>
    </lineage>
</organism>
<dbReference type="GeneID" id="78406762"/>
<name>A0A413SZR7_9BACT</name>
<dbReference type="Pfam" id="PF09411">
    <property type="entry name" value="PagL"/>
    <property type="match status" value="1"/>
</dbReference>
<dbReference type="GO" id="GO:0016787">
    <property type="term" value="F:hydrolase activity"/>
    <property type="evidence" value="ECO:0007669"/>
    <property type="project" value="UniProtKB-KW"/>
</dbReference>